<feature type="transmembrane region" description="Helical" evidence="2">
    <location>
        <begin position="384"/>
        <end position="403"/>
    </location>
</feature>
<keyword evidence="2" id="KW-0812">Transmembrane</keyword>
<dbReference type="STRING" id="688269.Theth_0518"/>
<dbReference type="PANTHER" id="PTHR41259">
    <property type="entry name" value="DOUBLE-STRAND BREAK REPAIR RAD50 ATPASE, PUTATIVE-RELATED"/>
    <property type="match status" value="1"/>
</dbReference>
<dbReference type="InterPro" id="IPR041685">
    <property type="entry name" value="AAA_GajA/Old/RecF-like"/>
</dbReference>
<keyword evidence="2" id="KW-1133">Transmembrane helix</keyword>
<dbReference type="GO" id="GO:0006302">
    <property type="term" value="P:double-strand break repair"/>
    <property type="evidence" value="ECO:0007669"/>
    <property type="project" value="InterPro"/>
</dbReference>
<evidence type="ECO:0000259" key="3">
    <source>
        <dbReference type="Pfam" id="PF13175"/>
    </source>
</evidence>
<dbReference type="RefSeq" id="WP_013931830.1">
    <property type="nucleotide sequence ID" value="NC_015707.1"/>
</dbReference>
<dbReference type="Pfam" id="PF13175">
    <property type="entry name" value="AAA_15"/>
    <property type="match status" value="1"/>
</dbReference>
<feature type="transmembrane region" description="Helical" evidence="2">
    <location>
        <begin position="409"/>
        <end position="427"/>
    </location>
</feature>
<dbReference type="eggNOG" id="COG1196">
    <property type="taxonomic scope" value="Bacteria"/>
</dbReference>
<feature type="coiled-coil region" evidence="1">
    <location>
        <begin position="353"/>
        <end position="380"/>
    </location>
</feature>
<gene>
    <name evidence="4" type="ORF">Theth_0518</name>
</gene>
<dbReference type="Gene3D" id="3.40.50.300">
    <property type="entry name" value="P-loop containing nucleotide triphosphate hydrolases"/>
    <property type="match status" value="2"/>
</dbReference>
<keyword evidence="2" id="KW-0472">Membrane</keyword>
<feature type="coiled-coil region" evidence="1">
    <location>
        <begin position="154"/>
        <end position="226"/>
    </location>
</feature>
<feature type="coiled-coil region" evidence="1">
    <location>
        <begin position="624"/>
        <end position="658"/>
    </location>
</feature>
<feature type="domain" description="Endonuclease GajA/Old nuclease/RecF-like AAA" evidence="3">
    <location>
        <begin position="1"/>
        <end position="295"/>
    </location>
</feature>
<keyword evidence="1" id="KW-0175">Coiled coil</keyword>
<dbReference type="AlphaFoldDB" id="F7YX23"/>
<feature type="coiled-coil region" evidence="1">
    <location>
        <begin position="252"/>
        <end position="293"/>
    </location>
</feature>
<dbReference type="GO" id="GO:0016887">
    <property type="term" value="F:ATP hydrolysis activity"/>
    <property type="evidence" value="ECO:0007669"/>
    <property type="project" value="InterPro"/>
</dbReference>
<protein>
    <recommendedName>
        <fullName evidence="3">Endonuclease GajA/Old nuclease/RecF-like AAA domain-containing protein</fullName>
    </recommendedName>
</protein>
<organism evidence="4 5">
    <name type="scientific">Pseudothermotoga thermarum DSM 5069</name>
    <dbReference type="NCBI Taxonomy" id="688269"/>
    <lineage>
        <taxon>Bacteria</taxon>
        <taxon>Thermotogati</taxon>
        <taxon>Thermotogota</taxon>
        <taxon>Thermotogae</taxon>
        <taxon>Thermotogales</taxon>
        <taxon>Thermotogaceae</taxon>
        <taxon>Pseudothermotoga</taxon>
    </lineage>
</organism>
<dbReference type="InterPro" id="IPR027417">
    <property type="entry name" value="P-loop_NTPase"/>
</dbReference>
<name>F7YX23_9THEM</name>
<dbReference type="HOGENOM" id="CLU_367577_0_0_0"/>
<dbReference type="Proteomes" id="UP000006804">
    <property type="component" value="Chromosome"/>
</dbReference>
<proteinExistence type="predicted"/>
<dbReference type="Gene3D" id="1.20.5.340">
    <property type="match status" value="1"/>
</dbReference>
<evidence type="ECO:0000256" key="2">
    <source>
        <dbReference type="SAM" id="Phobius"/>
    </source>
</evidence>
<dbReference type="OrthoDB" id="9764467at2"/>
<evidence type="ECO:0000256" key="1">
    <source>
        <dbReference type="SAM" id="Coils"/>
    </source>
</evidence>
<feature type="coiled-coil region" evidence="1">
    <location>
        <begin position="546"/>
        <end position="573"/>
    </location>
</feature>
<sequence length="835" mass="97235">MNVKSLHIKAFGKFKDFQLNLKDGLNLVVGPNESGKTTIYHFIKACLGAGKLNVLERYKPWTGEEIDGTLVITDGDTKSIRLTNNGPTVEVLEQDLVEGLMTLSDEEDVFDLTMADQKIVARMRNKMLKAEQAEKILAWLEDLPKLETCLVEKQKELGQRIEDLKKELNTFEKIRTQLFEQESIKKQTKKRLENLFGEKSKIAGKISQLEKEISDEIEKIKSQTLREISNLNLQLKQLSLLPVVSAEEFVRLNQIHQRIKALEERIKELEEKIKANEAKFEELTRKVNELRQILKGEDLDKFKLKLKNLELSYTLVESKLDQIKSHQQAFQKSWRVFERRDFDINNFLKQNTVLSFEKLKAQINDKMNELEKELSKYEKSRSKALFLVLLSMVGTVICALLGFKISSFWYYLSIVFGLITGFLFVFYKKREKRYDEISDEKIKLQIELRNLERQVAQNKLPADFGFSDLEDLRKAYEQYLEWLKQKEDLERVKEQVEKQVKEILSQLEDYGAKALQDVPSVLMWLNQIVVDLEKAEYERLLLEKIVQQDLKTKEQVEQELAQLSKLFKSELANFGLNDPSQLSEALNRGSMILKIKEQINYLERILDLCENNKLEELAKIYPNLTKLVQEKSKHQSAVEQISKEVEQLSKQLEQQAKIEQVSLPNVEKVIFELSFNDLLKKAYEALEKSIPELRSVLTKRLEQLTGSYVDKFQVVLKQLFKVFSELAEDLTVDKDLSVKFFVASKQRNLELVLSKGTVDQLALCYKMALYEVLEPEESLPLILDNFLIRFDEERLKEAVRLLKKASEKRQVIILTSDLRLANMFEIEPVAILKKP</sequence>
<evidence type="ECO:0000313" key="4">
    <source>
        <dbReference type="EMBL" id="AEH50607.1"/>
    </source>
</evidence>
<accession>F7YX23</accession>
<evidence type="ECO:0000313" key="5">
    <source>
        <dbReference type="Proteomes" id="UP000006804"/>
    </source>
</evidence>
<dbReference type="KEGG" id="tta:Theth_0518"/>
<reference evidence="4 5" key="1">
    <citation type="submission" date="2010-11" db="EMBL/GenBank/DDBJ databases">
        <title>The complete genome of Thermotoga thermarum DSM 5069.</title>
        <authorList>
            <consortium name="US DOE Joint Genome Institute (JGI-PGF)"/>
            <person name="Lucas S."/>
            <person name="Copeland A."/>
            <person name="Lapidus A."/>
            <person name="Bruce D."/>
            <person name="Goodwin L."/>
            <person name="Pitluck S."/>
            <person name="Kyrpides N."/>
            <person name="Mavromatis K."/>
            <person name="Ivanova N."/>
            <person name="Zeytun A."/>
            <person name="Brettin T."/>
            <person name="Detter J.C."/>
            <person name="Tapia R."/>
            <person name="Han C."/>
            <person name="Land M."/>
            <person name="Hauser L."/>
            <person name="Markowitz V."/>
            <person name="Cheng J.-F."/>
            <person name="Hugenholtz P."/>
            <person name="Woyke T."/>
            <person name="Wu D."/>
            <person name="Spring S."/>
            <person name="Schroeder M."/>
            <person name="Brambilla E."/>
            <person name="Klenk H.-P."/>
            <person name="Eisen J.A."/>
        </authorList>
    </citation>
    <scope>NUCLEOTIDE SEQUENCE [LARGE SCALE GENOMIC DNA]</scope>
    <source>
        <strain evidence="4 5">DSM 5069</strain>
    </source>
</reference>
<dbReference type="SUPFAM" id="SSF52540">
    <property type="entry name" value="P-loop containing nucleoside triphosphate hydrolases"/>
    <property type="match status" value="2"/>
</dbReference>
<keyword evidence="5" id="KW-1185">Reference proteome</keyword>
<dbReference type="EMBL" id="CP002351">
    <property type="protein sequence ID" value="AEH50607.1"/>
    <property type="molecule type" value="Genomic_DNA"/>
</dbReference>
<dbReference type="PATRIC" id="fig|688269.3.peg.538"/>
<dbReference type="PANTHER" id="PTHR41259:SF1">
    <property type="entry name" value="DOUBLE-STRAND BREAK REPAIR RAD50 ATPASE, PUTATIVE-RELATED"/>
    <property type="match status" value="1"/>
</dbReference>
<feature type="coiled-coil region" evidence="1">
    <location>
        <begin position="427"/>
        <end position="513"/>
    </location>
</feature>